<dbReference type="AlphaFoldDB" id="A0AAW2SLN8"/>
<protein>
    <recommendedName>
        <fullName evidence="2">DUF4283 domain-containing protein</fullName>
    </recommendedName>
</protein>
<dbReference type="Pfam" id="PF14111">
    <property type="entry name" value="DUF4283"/>
    <property type="match status" value="1"/>
</dbReference>
<dbReference type="InterPro" id="IPR040256">
    <property type="entry name" value="At4g02000-like"/>
</dbReference>
<dbReference type="InterPro" id="IPR025558">
    <property type="entry name" value="DUF4283"/>
</dbReference>
<dbReference type="PANTHER" id="PTHR31286:SF165">
    <property type="entry name" value="DUF4283 DOMAIN-CONTAINING PROTEIN"/>
    <property type="match status" value="1"/>
</dbReference>
<feature type="region of interest" description="Disordered" evidence="1">
    <location>
        <begin position="228"/>
        <end position="251"/>
    </location>
</feature>
<gene>
    <name evidence="3" type="ORF">Sradi_2561300</name>
</gene>
<feature type="domain" description="DUF4283" evidence="2">
    <location>
        <begin position="8"/>
        <end position="62"/>
    </location>
</feature>
<evidence type="ECO:0000256" key="1">
    <source>
        <dbReference type="SAM" id="MobiDB-lite"/>
    </source>
</evidence>
<reference evidence="3" key="1">
    <citation type="submission" date="2020-06" db="EMBL/GenBank/DDBJ databases">
        <authorList>
            <person name="Li T."/>
            <person name="Hu X."/>
            <person name="Zhang T."/>
            <person name="Song X."/>
            <person name="Zhang H."/>
            <person name="Dai N."/>
            <person name="Sheng W."/>
            <person name="Hou X."/>
            <person name="Wei L."/>
        </authorList>
    </citation>
    <scope>NUCLEOTIDE SEQUENCE</scope>
    <source>
        <strain evidence="3">G02</strain>
        <tissue evidence="3">Leaf</tissue>
    </source>
</reference>
<accession>A0AAW2SLN8</accession>
<evidence type="ECO:0000259" key="2">
    <source>
        <dbReference type="Pfam" id="PF14111"/>
    </source>
</evidence>
<comment type="caution">
    <text evidence="3">The sequence shown here is derived from an EMBL/GenBank/DDBJ whole genome shotgun (WGS) entry which is preliminary data.</text>
</comment>
<proteinExistence type="predicted"/>
<feature type="compositionally biased region" description="Polar residues" evidence="1">
    <location>
        <begin position="228"/>
        <end position="240"/>
    </location>
</feature>
<organism evidence="3">
    <name type="scientific">Sesamum radiatum</name>
    <name type="common">Black benniseed</name>
    <dbReference type="NCBI Taxonomy" id="300843"/>
    <lineage>
        <taxon>Eukaryota</taxon>
        <taxon>Viridiplantae</taxon>
        <taxon>Streptophyta</taxon>
        <taxon>Embryophyta</taxon>
        <taxon>Tracheophyta</taxon>
        <taxon>Spermatophyta</taxon>
        <taxon>Magnoliopsida</taxon>
        <taxon>eudicotyledons</taxon>
        <taxon>Gunneridae</taxon>
        <taxon>Pentapetalae</taxon>
        <taxon>asterids</taxon>
        <taxon>lamiids</taxon>
        <taxon>Lamiales</taxon>
        <taxon>Pedaliaceae</taxon>
        <taxon>Sesamum</taxon>
    </lineage>
</organism>
<sequence length="251" mass="27957">MHRLLSSLKLQGPFTVTMITNRHVLINLENEADYTKLWIQRLWHIDGFPVRTFKWTTSFRPQHASSLAPVWIRFPTLPAHLFHKDALHAIASLVGTPLKLDESTLFQSRLTAARVCVEVDLAKKLIEEIVIGIGNEEKAGANVEHVIFEIGEPSNKNQQGINNVAATGIGNNNQFKVLNQMETADEGESTNPVSEKALGRNLQEIRTQEPTTSRYHTEASNNCLQVVTVPENSTDPQPSVINDGKLESPAH</sequence>
<dbReference type="EMBL" id="JACGWJ010000010">
    <property type="protein sequence ID" value="KAL0393385.1"/>
    <property type="molecule type" value="Genomic_DNA"/>
</dbReference>
<evidence type="ECO:0000313" key="3">
    <source>
        <dbReference type="EMBL" id="KAL0393385.1"/>
    </source>
</evidence>
<dbReference type="PANTHER" id="PTHR31286">
    <property type="entry name" value="GLYCINE-RICH CELL WALL STRUCTURAL PROTEIN 1.8-LIKE"/>
    <property type="match status" value="1"/>
</dbReference>
<name>A0AAW2SLN8_SESRA</name>
<reference evidence="3" key="2">
    <citation type="journal article" date="2024" name="Plant">
        <title>Genomic evolution and insights into agronomic trait innovations of Sesamum species.</title>
        <authorList>
            <person name="Miao H."/>
            <person name="Wang L."/>
            <person name="Qu L."/>
            <person name="Liu H."/>
            <person name="Sun Y."/>
            <person name="Le M."/>
            <person name="Wang Q."/>
            <person name="Wei S."/>
            <person name="Zheng Y."/>
            <person name="Lin W."/>
            <person name="Duan Y."/>
            <person name="Cao H."/>
            <person name="Xiong S."/>
            <person name="Wang X."/>
            <person name="Wei L."/>
            <person name="Li C."/>
            <person name="Ma Q."/>
            <person name="Ju M."/>
            <person name="Zhao R."/>
            <person name="Li G."/>
            <person name="Mu C."/>
            <person name="Tian Q."/>
            <person name="Mei H."/>
            <person name="Zhang T."/>
            <person name="Gao T."/>
            <person name="Zhang H."/>
        </authorList>
    </citation>
    <scope>NUCLEOTIDE SEQUENCE</scope>
    <source>
        <strain evidence="3">G02</strain>
    </source>
</reference>